<gene>
    <name evidence="1" type="ORF">OMP38_24975</name>
</gene>
<dbReference type="RefSeq" id="WP_277567451.1">
    <property type="nucleotide sequence ID" value="NZ_JAPDHZ010000004.1"/>
</dbReference>
<comment type="caution">
    <text evidence="1">The sequence shown here is derived from an EMBL/GenBank/DDBJ whole genome shotgun (WGS) entry which is preliminary data.</text>
</comment>
<evidence type="ECO:0000313" key="2">
    <source>
        <dbReference type="Proteomes" id="UP001153387"/>
    </source>
</evidence>
<dbReference type="InterPro" id="IPR012545">
    <property type="entry name" value="DUF1697"/>
</dbReference>
<keyword evidence="2" id="KW-1185">Reference proteome</keyword>
<dbReference type="SUPFAM" id="SSF160379">
    <property type="entry name" value="SP0830-like"/>
    <property type="match status" value="1"/>
</dbReference>
<reference evidence="1 2" key="1">
    <citation type="submission" date="2022-10" db="EMBL/GenBank/DDBJ databases">
        <title>Comparative genomic analysis of Cohnella hashimotonis sp. nov., isolated from the International Space Station.</title>
        <authorList>
            <person name="Simpson A."/>
            <person name="Venkateswaran K."/>
        </authorList>
    </citation>
    <scope>NUCLEOTIDE SEQUENCE [LARGE SCALE GENOMIC DNA]</scope>
    <source>
        <strain evidence="1 2">DSM 18997</strain>
    </source>
</reference>
<dbReference type="PANTHER" id="PTHR36439">
    <property type="entry name" value="BLL4334 PROTEIN"/>
    <property type="match status" value="1"/>
</dbReference>
<dbReference type="Gene3D" id="3.30.70.1280">
    <property type="entry name" value="SP0830-like domains"/>
    <property type="match status" value="1"/>
</dbReference>
<dbReference type="Proteomes" id="UP001153387">
    <property type="component" value="Unassembled WGS sequence"/>
</dbReference>
<evidence type="ECO:0000313" key="1">
    <source>
        <dbReference type="EMBL" id="MDG0793718.1"/>
    </source>
</evidence>
<protein>
    <submittedName>
        <fullName evidence="1">DUF1697 domain-containing protein</fullName>
    </submittedName>
</protein>
<dbReference type="PANTHER" id="PTHR36439:SF1">
    <property type="entry name" value="DUF1697 DOMAIN-CONTAINING PROTEIN"/>
    <property type="match status" value="1"/>
</dbReference>
<dbReference type="AlphaFoldDB" id="A0A9X4KKH7"/>
<name>A0A9X4KKH7_9BACL</name>
<organism evidence="1 2">
    <name type="scientific">Cohnella ginsengisoli</name>
    <dbReference type="NCBI Taxonomy" id="425004"/>
    <lineage>
        <taxon>Bacteria</taxon>
        <taxon>Bacillati</taxon>
        <taxon>Bacillota</taxon>
        <taxon>Bacilli</taxon>
        <taxon>Bacillales</taxon>
        <taxon>Paenibacillaceae</taxon>
        <taxon>Cohnella</taxon>
    </lineage>
</organism>
<sequence>MTVHIALLRGINVGGNNKIKMAELKAACERLGLEAVRTYIQSGNIVFRSDRSEEALREMIEATLQNEFGVKKGKGSAANE</sequence>
<proteinExistence type="predicted"/>
<dbReference type="EMBL" id="JAPDHZ010000004">
    <property type="protein sequence ID" value="MDG0793718.1"/>
    <property type="molecule type" value="Genomic_DNA"/>
</dbReference>
<dbReference type="Pfam" id="PF08002">
    <property type="entry name" value="DUF1697"/>
    <property type="match status" value="1"/>
</dbReference>
<accession>A0A9X4KKH7</accession>